<comment type="subcellular location">
    <subcellularLocation>
        <location evidence="1">Cell envelope</location>
    </subcellularLocation>
</comment>
<feature type="transmembrane region" description="Helical" evidence="2">
    <location>
        <begin position="24"/>
        <end position="43"/>
    </location>
</feature>
<keyword evidence="2" id="KW-0472">Membrane</keyword>
<reference evidence="5 6" key="1">
    <citation type="submission" date="2019-09" db="EMBL/GenBank/DDBJ databases">
        <title>Parvibaculum sedimenti sp. nov., isolated from sediment.</title>
        <authorList>
            <person name="Wang Y."/>
        </authorList>
    </citation>
    <scope>NUCLEOTIDE SEQUENCE [LARGE SCALE GENOMIC DNA]</scope>
    <source>
        <strain evidence="5 6">HXT-9</strain>
    </source>
</reference>
<dbReference type="Gene3D" id="2.40.50.100">
    <property type="match status" value="1"/>
</dbReference>
<feature type="domain" description="p-hydroxybenzoic acid efflux pump subunit AaeA-like beta-barrel" evidence="4">
    <location>
        <begin position="254"/>
        <end position="344"/>
    </location>
</feature>
<dbReference type="GO" id="GO:0055085">
    <property type="term" value="P:transmembrane transport"/>
    <property type="evidence" value="ECO:0007669"/>
    <property type="project" value="InterPro"/>
</dbReference>
<evidence type="ECO:0000256" key="2">
    <source>
        <dbReference type="SAM" id="Phobius"/>
    </source>
</evidence>
<keyword evidence="2" id="KW-1133">Transmembrane helix</keyword>
<protein>
    <submittedName>
        <fullName evidence="5">Biotin/lipoyl-binding protein</fullName>
    </submittedName>
</protein>
<dbReference type="GO" id="GO:0030313">
    <property type="term" value="C:cell envelope"/>
    <property type="evidence" value="ECO:0007669"/>
    <property type="project" value="UniProtKB-SubCell"/>
</dbReference>
<dbReference type="SUPFAM" id="SSF111369">
    <property type="entry name" value="HlyD-like secretion proteins"/>
    <property type="match status" value="1"/>
</dbReference>
<evidence type="ECO:0000259" key="3">
    <source>
        <dbReference type="Pfam" id="PF25917"/>
    </source>
</evidence>
<dbReference type="Gene3D" id="2.40.30.170">
    <property type="match status" value="1"/>
</dbReference>
<keyword evidence="6" id="KW-1185">Reference proteome</keyword>
<dbReference type="PANTHER" id="PTHR30386:SF19">
    <property type="entry name" value="MULTIDRUG EXPORT PROTEIN EMRA-RELATED"/>
    <property type="match status" value="1"/>
</dbReference>
<comment type="caution">
    <text evidence="5">The sequence shown here is derived from an EMBL/GenBank/DDBJ whole genome shotgun (WGS) entry which is preliminary data.</text>
</comment>
<dbReference type="Pfam" id="PF25963">
    <property type="entry name" value="Beta-barrel_AAEA"/>
    <property type="match status" value="1"/>
</dbReference>
<accession>A0A6N6VJF8</accession>
<gene>
    <name evidence="5" type="ORF">F2P47_10730</name>
</gene>
<organism evidence="5 6">
    <name type="scientific">Parvibaculum sedimenti</name>
    <dbReference type="NCBI Taxonomy" id="2608632"/>
    <lineage>
        <taxon>Bacteria</taxon>
        <taxon>Pseudomonadati</taxon>
        <taxon>Pseudomonadota</taxon>
        <taxon>Alphaproteobacteria</taxon>
        <taxon>Hyphomicrobiales</taxon>
        <taxon>Parvibaculaceae</taxon>
        <taxon>Parvibaculum</taxon>
    </lineage>
</organism>
<sequence length="361" mass="38825">MSVTFAPVSNTARRLLSDRAQLRPILLIGVPALLIALIAYFYFTGGRYVSTDNAYAKADMVSVSPDVGGRIVKVFVRENQFVKAGDPLFLIDPAPYQIALAQAEAQLATATANVKALRAKYEMTVAQLGLSATSIAYYKRQFERQSALAKSNFASQSNLDTARHNFDTASQLDGVLRQSLEQISAQLDGAPDAPVESHASYLAAKAMRDNAALNLERTTVRAPFDGVAGKQPQVGDQIAPGMAVLSVVSHDNVWIEGNFKETDLTNVHAGQLAEIDIDTYPGHKWTGHVASISQATGSEFSVLPAQNATGNWVKVVQRIPVRIAIDRKQGDPEIRAGMSANIEIDTKSEPVTSLQTASGAQ</sequence>
<proteinExistence type="predicted"/>
<dbReference type="AlphaFoldDB" id="A0A6N6VJF8"/>
<keyword evidence="2" id="KW-0812">Transmembrane</keyword>
<evidence type="ECO:0000313" key="5">
    <source>
        <dbReference type="EMBL" id="KAB7739970.1"/>
    </source>
</evidence>
<evidence type="ECO:0000313" key="6">
    <source>
        <dbReference type="Proteomes" id="UP000468901"/>
    </source>
</evidence>
<dbReference type="InterPro" id="IPR050739">
    <property type="entry name" value="MFP"/>
</dbReference>
<dbReference type="Pfam" id="PF25917">
    <property type="entry name" value="BSH_RND"/>
    <property type="match status" value="1"/>
</dbReference>
<dbReference type="EMBL" id="WESC01000008">
    <property type="protein sequence ID" value="KAB7739970.1"/>
    <property type="molecule type" value="Genomic_DNA"/>
</dbReference>
<dbReference type="RefSeq" id="WP_152216349.1">
    <property type="nucleotide sequence ID" value="NZ_JBAQYD010000061.1"/>
</dbReference>
<dbReference type="PANTHER" id="PTHR30386">
    <property type="entry name" value="MEMBRANE FUSION SUBUNIT OF EMRAB-TOLC MULTIDRUG EFFLUX PUMP"/>
    <property type="match status" value="1"/>
</dbReference>
<dbReference type="InterPro" id="IPR058625">
    <property type="entry name" value="MdtA-like_BSH"/>
</dbReference>
<evidence type="ECO:0000259" key="4">
    <source>
        <dbReference type="Pfam" id="PF25963"/>
    </source>
</evidence>
<dbReference type="Proteomes" id="UP000468901">
    <property type="component" value="Unassembled WGS sequence"/>
</dbReference>
<dbReference type="InterPro" id="IPR058634">
    <property type="entry name" value="AaeA-lik-b-barrel"/>
</dbReference>
<feature type="domain" description="Multidrug resistance protein MdtA-like barrel-sandwich hybrid" evidence="3">
    <location>
        <begin position="60"/>
        <end position="247"/>
    </location>
</feature>
<evidence type="ECO:0000256" key="1">
    <source>
        <dbReference type="ARBA" id="ARBA00004196"/>
    </source>
</evidence>
<name>A0A6N6VJF8_9HYPH</name>